<sequence length="63" mass="6912">MTLFLVLFTSSVYAGSCPMMSKSIDDKIAEAQMLRDQGMEAHNAGDHAKSEELLGKAMELFKS</sequence>
<proteinExistence type="predicted"/>
<evidence type="ECO:0000313" key="1">
    <source>
        <dbReference type="EMBL" id="NMN67789.1"/>
    </source>
</evidence>
<accession>A0ABX1T2U2</accession>
<gene>
    <name evidence="1" type="ORF">VP91_00009380</name>
</gene>
<organism evidence="1 2">
    <name type="scientific">Pelagibacter ubique</name>
    <dbReference type="NCBI Taxonomy" id="198252"/>
    <lineage>
        <taxon>Bacteria</taxon>
        <taxon>Pseudomonadati</taxon>
        <taxon>Pseudomonadota</taxon>
        <taxon>Alphaproteobacteria</taxon>
        <taxon>Candidatus Pelagibacterales</taxon>
        <taxon>Candidatus Pelagibacteraceae</taxon>
        <taxon>Candidatus Pelagibacter</taxon>
    </lineage>
</organism>
<dbReference type="EMBL" id="LANA01000002">
    <property type="protein sequence ID" value="NMN67789.1"/>
    <property type="molecule type" value="Genomic_DNA"/>
</dbReference>
<evidence type="ECO:0000313" key="2">
    <source>
        <dbReference type="Proteomes" id="UP001166004"/>
    </source>
</evidence>
<protein>
    <submittedName>
        <fullName evidence="1">Uncharacterized protein</fullName>
    </submittedName>
</protein>
<reference evidence="1 2" key="1">
    <citation type="submission" date="2019-07" db="EMBL/GenBank/DDBJ databases">
        <title>SAR11 Genome Evolution.</title>
        <authorList>
            <person name="Giovannoni S."/>
        </authorList>
    </citation>
    <scope>NUCLEOTIDE SEQUENCE [LARGE SCALE GENOMIC DNA]</scope>
    <source>
        <strain evidence="1 2">HTCC9565</strain>
    </source>
</reference>
<keyword evidence="2" id="KW-1185">Reference proteome</keyword>
<dbReference type="Proteomes" id="UP001166004">
    <property type="component" value="Unassembled WGS sequence"/>
</dbReference>
<name>A0ABX1T2U2_PELUQ</name>
<comment type="caution">
    <text evidence="1">The sequence shown here is derived from an EMBL/GenBank/DDBJ whole genome shotgun (WGS) entry which is preliminary data.</text>
</comment>